<evidence type="ECO:0000313" key="5">
    <source>
        <dbReference type="Proteomes" id="UP000001505"/>
    </source>
</evidence>
<evidence type="ECO:0000256" key="3">
    <source>
        <dbReference type="ARBA" id="ARBA00031983"/>
    </source>
</evidence>
<evidence type="ECO:0000256" key="2">
    <source>
        <dbReference type="ARBA" id="ARBA00011985"/>
    </source>
</evidence>
<dbReference type="Pfam" id="PF03641">
    <property type="entry name" value="Lysine_decarbox"/>
    <property type="match status" value="1"/>
</dbReference>
<keyword evidence="5" id="KW-1185">Reference proteome</keyword>
<gene>
    <name evidence="4" type="ordered locus">wcw_1754</name>
</gene>
<evidence type="ECO:0000256" key="1">
    <source>
        <dbReference type="ARBA" id="ARBA00000274"/>
    </source>
</evidence>
<dbReference type="RefSeq" id="WP_013182797.1">
    <property type="nucleotide sequence ID" value="NC_014225.1"/>
</dbReference>
<evidence type="ECO:0000313" key="4">
    <source>
        <dbReference type="EMBL" id="ADI39095.1"/>
    </source>
</evidence>
<dbReference type="EMBL" id="CP001928">
    <property type="protein sequence ID" value="ADI39095.1"/>
    <property type="molecule type" value="Genomic_DNA"/>
</dbReference>
<dbReference type="PANTHER" id="PTHR43393:SF2">
    <property type="entry name" value="CYTOKININ RIBOSIDE 5'-MONOPHOSPHATE PHOSPHORIBOHYDROLASE"/>
    <property type="match status" value="1"/>
</dbReference>
<dbReference type="GO" id="GO:0008714">
    <property type="term" value="F:AMP nucleosidase activity"/>
    <property type="evidence" value="ECO:0007669"/>
    <property type="project" value="UniProtKB-EC"/>
</dbReference>
<dbReference type="SUPFAM" id="SSF102405">
    <property type="entry name" value="MCP/YpsA-like"/>
    <property type="match status" value="1"/>
</dbReference>
<dbReference type="OrthoDB" id="9801098at2"/>
<comment type="catalytic activity">
    <reaction evidence="1">
        <text>AMP + H2O = D-ribose 5-phosphate + adenine</text>
        <dbReference type="Rhea" id="RHEA:20129"/>
        <dbReference type="ChEBI" id="CHEBI:15377"/>
        <dbReference type="ChEBI" id="CHEBI:16708"/>
        <dbReference type="ChEBI" id="CHEBI:78346"/>
        <dbReference type="ChEBI" id="CHEBI:456215"/>
        <dbReference type="EC" id="3.2.2.4"/>
    </reaction>
</comment>
<dbReference type="InterPro" id="IPR031100">
    <property type="entry name" value="LOG_fam"/>
</dbReference>
<organism evidence="4 5">
    <name type="scientific">Waddlia chondrophila (strain ATCC VR-1470 / WSU 86-1044)</name>
    <dbReference type="NCBI Taxonomy" id="716544"/>
    <lineage>
        <taxon>Bacteria</taxon>
        <taxon>Pseudomonadati</taxon>
        <taxon>Chlamydiota</taxon>
        <taxon>Chlamydiia</taxon>
        <taxon>Parachlamydiales</taxon>
        <taxon>Waddliaceae</taxon>
        <taxon>Waddlia</taxon>
    </lineage>
</organism>
<dbReference type="eggNOG" id="COG1611">
    <property type="taxonomic scope" value="Bacteria"/>
</dbReference>
<proteinExistence type="predicted"/>
<sequence>MVKSEAYNDQIVKKIEGIIQDCGGKEGTFESELIKQQIQTSLRLIAEGHDTGQLKLITRALKELRYAYRIFNEYPGARRISFFGSARTQEDHPDYRTAEQFSIELAKNHWMCITGAANGIMKAGMAGQEAAGSFGLSIRLPFEVPTNAFIEGDPKLIHFRYFFTRKLMFMSHSDALAVFPGGYGTLDELFEMLTLIQTGRGNIIPIVLMEGPEGNYWKHWLDYVEKNLYEDGKICPEDMSLFYLAPTVEEGVQHITHFYRVYHSSRYIREKYVMRINQELNDSQLEELNEKYQRLVASGKIEQTGAFPEEDEYLDKLRISFHHTRMDFGLLRQMIDTINSF</sequence>
<dbReference type="AlphaFoldDB" id="D6YSQ0"/>
<dbReference type="HOGENOM" id="CLU_058336_0_2_0"/>
<name>D6YSQ0_WADCW</name>
<dbReference type="KEGG" id="wch:wcw_1754"/>
<protein>
    <recommendedName>
        <fullName evidence="3">AMP nucleosidase</fullName>
        <ecNumber evidence="2">3.2.2.4</ecNumber>
    </recommendedName>
    <alternativeName>
        <fullName evidence="3">AMP nucleosidase</fullName>
    </alternativeName>
</protein>
<dbReference type="EC" id="3.2.2.4" evidence="2"/>
<dbReference type="PANTHER" id="PTHR43393">
    <property type="entry name" value="CYTOKININ RIBOSIDE 5'-MONOPHOSPHATE PHOSPHORIBOHYDROLASE"/>
    <property type="match status" value="1"/>
</dbReference>
<reference evidence="4 5" key="1">
    <citation type="journal article" date="2010" name="PLoS ONE">
        <title>The Waddlia genome: a window into chlamydial biology.</title>
        <authorList>
            <person name="Bertelli C."/>
            <person name="Collyn F."/>
            <person name="Croxatto A."/>
            <person name="Ruckert C."/>
            <person name="Polkinghorne A."/>
            <person name="Kebbi-Beghdadi C."/>
            <person name="Goesmann A."/>
            <person name="Vaughan L."/>
            <person name="Greub G."/>
        </authorList>
    </citation>
    <scope>NUCLEOTIDE SEQUENCE [LARGE SCALE GENOMIC DNA]</scope>
    <source>
        <strain evidence="5">ATCC VR-1470 / WSU 86-1044</strain>
    </source>
</reference>
<dbReference type="InterPro" id="IPR052341">
    <property type="entry name" value="LOG_family_nucleotidases"/>
</dbReference>
<dbReference type="GO" id="GO:0005829">
    <property type="term" value="C:cytosol"/>
    <property type="evidence" value="ECO:0007669"/>
    <property type="project" value="TreeGrafter"/>
</dbReference>
<accession>D6YSQ0</accession>
<dbReference type="Proteomes" id="UP000001505">
    <property type="component" value="Chromosome"/>
</dbReference>
<dbReference type="Gene3D" id="3.40.50.450">
    <property type="match status" value="1"/>
</dbReference>